<protein>
    <recommendedName>
        <fullName evidence="5">VCBS repeat-containing protein</fullName>
    </recommendedName>
</protein>
<keyword evidence="4" id="KW-1185">Reference proteome</keyword>
<reference evidence="3 4" key="1">
    <citation type="submission" date="2021-03" db="EMBL/GenBank/DDBJ databases">
        <title>Genomic Encyclopedia of Type Strains, Phase IV (KMG-IV): sequencing the most valuable type-strain genomes for metagenomic binning, comparative biology and taxonomic classification.</title>
        <authorList>
            <person name="Goeker M."/>
        </authorList>
    </citation>
    <scope>NUCLEOTIDE SEQUENCE [LARGE SCALE GENOMIC DNA]</scope>
    <source>
        <strain evidence="3 4">DSM 26048</strain>
    </source>
</reference>
<name>A0ABS4IYM1_9BACL</name>
<dbReference type="Gene3D" id="2.130.10.130">
    <property type="entry name" value="Integrin alpha, N-terminal"/>
    <property type="match status" value="2"/>
</dbReference>
<keyword evidence="2" id="KW-0812">Transmembrane</keyword>
<dbReference type="Proteomes" id="UP001519287">
    <property type="component" value="Unassembled WGS sequence"/>
</dbReference>
<evidence type="ECO:0000313" key="3">
    <source>
        <dbReference type="EMBL" id="MBP1992689.1"/>
    </source>
</evidence>
<dbReference type="InterPro" id="IPR028994">
    <property type="entry name" value="Integrin_alpha_N"/>
</dbReference>
<organism evidence="3 4">
    <name type="scientific">Paenibacillus eucommiae</name>
    <dbReference type="NCBI Taxonomy" id="1355755"/>
    <lineage>
        <taxon>Bacteria</taxon>
        <taxon>Bacillati</taxon>
        <taxon>Bacillota</taxon>
        <taxon>Bacilli</taxon>
        <taxon>Bacillales</taxon>
        <taxon>Paenibacillaceae</taxon>
        <taxon>Paenibacillus</taxon>
    </lineage>
</organism>
<comment type="caution">
    <text evidence="3">The sequence shown here is derived from an EMBL/GenBank/DDBJ whole genome shotgun (WGS) entry which is preliminary data.</text>
</comment>
<keyword evidence="1" id="KW-0732">Signal</keyword>
<keyword evidence="2" id="KW-0472">Membrane</keyword>
<evidence type="ECO:0008006" key="5">
    <source>
        <dbReference type="Google" id="ProtNLM"/>
    </source>
</evidence>
<dbReference type="RefSeq" id="WP_245375698.1">
    <property type="nucleotide sequence ID" value="NZ_JAGGLB010000014.1"/>
</dbReference>
<dbReference type="PANTHER" id="PTHR44103">
    <property type="entry name" value="PROPROTEIN CONVERTASE P"/>
    <property type="match status" value="1"/>
</dbReference>
<dbReference type="PANTHER" id="PTHR44103:SF1">
    <property type="entry name" value="PROPROTEIN CONVERTASE P"/>
    <property type="match status" value="1"/>
</dbReference>
<dbReference type="InterPro" id="IPR013517">
    <property type="entry name" value="FG-GAP"/>
</dbReference>
<evidence type="ECO:0000256" key="1">
    <source>
        <dbReference type="ARBA" id="ARBA00022729"/>
    </source>
</evidence>
<feature type="transmembrane region" description="Helical" evidence="2">
    <location>
        <begin position="12"/>
        <end position="31"/>
    </location>
</feature>
<evidence type="ECO:0000313" key="4">
    <source>
        <dbReference type="Proteomes" id="UP001519287"/>
    </source>
</evidence>
<evidence type="ECO:0000256" key="2">
    <source>
        <dbReference type="SAM" id="Phobius"/>
    </source>
</evidence>
<keyword evidence="2" id="KW-1133">Transmembrane helix</keyword>
<gene>
    <name evidence="3" type="ORF">J2Z66_004298</name>
</gene>
<dbReference type="EMBL" id="JAGGLB010000014">
    <property type="protein sequence ID" value="MBP1992689.1"/>
    <property type="molecule type" value="Genomic_DNA"/>
</dbReference>
<sequence length="1090" mass="119806">MSFNKSRVLVQKLLIAIAILLLVAVSLLFIIQKEDKVSLLYVTNGDSLDTSAFENFEQSLQANLDVEKLSLSVATLKKLRAYDAVYLDPALLQEGKLSTVREGMQQGNSEGNSEAYRDMLISFVKQGGHLFLENGFATAFPADFLGAEKVVTVPPVSGVPGFVFPEADANIGGMQQVFKLFTESYFKRNTMEELPGFDWGYGLVPSTANTLVGLDGLALCSLNQVGAGTVLLSSSFMPNRYFPTGYDMESGMDPNQGFAQLAERYDSKAPSVPGTAYFNKRALPLEPYFNFAFSAANSLFRSEYTAFVSKLKHGYSIKKVLGPNGRPAMAFQNHFEALPSIGQMDGIQWAELLKSYNQIPSFTLVRSSFYWGQWRESLTVQLNSGTNEQPQFAGELPGSGYSSGLHLLSGGQPLRLATFLPYRDLASAIELPYRAFPALADIDGDGRLDLLAGSADGFVYAYTNLGPDAATYASEPLPEGAAPPDTFGEARKLELESGTPVQLQPYAAIHAADVNGDGLPDLVASDESGAVLLLPGRSGGKFAEPVQLSAGTGKLQVQGPAAAVVADVNGDGVLDLVVGDGDGRVHLFEGISGSDGLRYEAGRELFQLPGLRRYAAPAVRDMNGDSRPDIVVGSNEGDLLLYIQEADGSWTGKGPLEGATLNQVGNKALVAGHNSVPLWYDINHDGKDDLLVGSVEFGSPIAIDSPHFPFQSELKEFIAYAKDNFLDLNPHVFVHNFFTSEQELKELSLHKKAFETLGIPWNNPGTNQHTWRVNNLDPRQTLRSEQEQGIWYNFGFFPAHSPVISRPEHIWSLPFLLQDKDSKSASPMLVHTPTPVLHLDGPSPTTDIFRSMAALDMPIDYFEHIEYHFPNSNKIANLSKFADYFDKLRTEEEYNFMTETQMAQALLTAMKSKVKVSRPWAVYLWNKLKDRLAPDNPHWDLRITPDLSQVPEQAGAYKSTLGVEIEKGTKLYSYSLHTNSDIYLQRENSFYVGVGKMVSLHIGPSDASLHLLRSNVPFTMHRESDQLRIDLLSAGMQQIKLFSPEALVIESLESDQGSSDLKIEHNANEQTYTVTHYGDITSITVRRAEK</sequence>
<dbReference type="Pfam" id="PF13517">
    <property type="entry name" value="FG-GAP_3"/>
    <property type="match status" value="2"/>
</dbReference>
<dbReference type="SUPFAM" id="SSF69318">
    <property type="entry name" value="Integrin alpha N-terminal domain"/>
    <property type="match status" value="2"/>
</dbReference>
<accession>A0ABS4IYM1</accession>
<proteinExistence type="predicted"/>